<dbReference type="PANTHER" id="PTHR37774:SF4">
    <property type="entry name" value="ATP SYNTHASE PROTEIN MI25"/>
    <property type="match status" value="1"/>
</dbReference>
<dbReference type="Pfam" id="PF05405">
    <property type="entry name" value="Mt_ATP-synt_B"/>
    <property type="match status" value="1"/>
</dbReference>
<keyword evidence="9" id="KW-0375">Hydrogen ion transport</keyword>
<proteinExistence type="inferred from homology"/>
<dbReference type="InterPro" id="IPR044988">
    <property type="entry name" value="MI25_plants"/>
</dbReference>
<evidence type="ECO:0000256" key="6">
    <source>
        <dbReference type="ARBA" id="ARBA00022448"/>
    </source>
</evidence>
<keyword evidence="8" id="KW-0812">Transmembrane</keyword>
<keyword evidence="11" id="KW-0406">Ion transport</keyword>
<evidence type="ECO:0000256" key="12">
    <source>
        <dbReference type="ARBA" id="ARBA00023128"/>
    </source>
</evidence>
<evidence type="ECO:0000256" key="1">
    <source>
        <dbReference type="ARBA" id="ARBA00003096"/>
    </source>
</evidence>
<evidence type="ECO:0000256" key="2">
    <source>
        <dbReference type="ARBA" id="ARBA00004304"/>
    </source>
</evidence>
<keyword evidence="7" id="KW-0138">CF(0)</keyword>
<dbReference type="GO" id="GO:0045259">
    <property type="term" value="C:proton-transporting ATP synthase complex"/>
    <property type="evidence" value="ECO:0007669"/>
    <property type="project" value="UniProtKB-KW"/>
</dbReference>
<reference evidence="15" key="1">
    <citation type="journal article" date="2013" name="Genome Biol. Evol.">
        <title>Tracing the evolution of streptophyte algae and their mitochondrial genome.</title>
        <authorList>
            <person name="Turmel M."/>
            <person name="Otis C."/>
            <person name="Lemieux C."/>
        </authorList>
    </citation>
    <scope>NUCLEOTIDE SEQUENCE</scope>
</reference>
<evidence type="ECO:0000256" key="10">
    <source>
        <dbReference type="ARBA" id="ARBA00022989"/>
    </source>
</evidence>
<dbReference type="GO" id="GO:0015078">
    <property type="term" value="F:proton transmembrane transporter activity"/>
    <property type="evidence" value="ECO:0007669"/>
    <property type="project" value="InterPro"/>
</dbReference>
<comment type="subcellular location">
    <subcellularLocation>
        <location evidence="2">Mitochondrion membrane</location>
        <topology evidence="2">Single-pass membrane protein</topology>
    </subcellularLocation>
</comment>
<evidence type="ECO:0000256" key="13">
    <source>
        <dbReference type="ARBA" id="ARBA00023136"/>
    </source>
</evidence>
<evidence type="ECO:0000256" key="11">
    <source>
        <dbReference type="ARBA" id="ARBA00023065"/>
    </source>
</evidence>
<dbReference type="GO" id="GO:0031966">
    <property type="term" value="C:mitochondrial membrane"/>
    <property type="evidence" value="ECO:0007669"/>
    <property type="project" value="UniProtKB-SubCell"/>
</dbReference>
<comment type="similarity">
    <text evidence="3">Belongs to the ATPase protein MI25 family.</text>
</comment>
<organism evidence="15">
    <name type="scientific">Entransia fimbriata</name>
    <dbReference type="NCBI Taxonomy" id="130991"/>
    <lineage>
        <taxon>Eukaryota</taxon>
        <taxon>Viridiplantae</taxon>
        <taxon>Streptophyta</taxon>
        <taxon>Klebsormidiophyceae</taxon>
        <taxon>Entransiales</taxon>
        <taxon>Entransiaceae</taxon>
        <taxon>Entransia</taxon>
    </lineage>
</organism>
<name>U5YGS0_9VIRI</name>
<dbReference type="EMBL" id="KF060941">
    <property type="protein sequence ID" value="AGZ90281.1"/>
    <property type="molecule type" value="Genomic_DNA"/>
</dbReference>
<geneLocation type="mitochondrion" evidence="15"/>
<sequence>MKFFIAILIITVVISKQLLILNEEILVAFSFFGFVYFVQTSFGNTFKQVIDSRSTEILSVLKEQMDAQHNLLTESIQQYTLISSSSTLSTSELGDWCSSFFAAENQKEGDEGTCQVHSGFKSLLNQQLLQKLNTLSNTRASYQDTVQKLIISRFTQVCKDEFRSSKKRVFLLHYL</sequence>
<evidence type="ECO:0000256" key="8">
    <source>
        <dbReference type="ARBA" id="ARBA00022692"/>
    </source>
</evidence>
<keyword evidence="14" id="KW-0066">ATP synthesis</keyword>
<evidence type="ECO:0000256" key="3">
    <source>
        <dbReference type="ARBA" id="ARBA00009281"/>
    </source>
</evidence>
<accession>U5YGS0</accession>
<dbReference type="GeneID" id="17675344"/>
<keyword evidence="6" id="KW-0813">Transport</keyword>
<dbReference type="GO" id="GO:0015986">
    <property type="term" value="P:proton motive force-driven ATP synthesis"/>
    <property type="evidence" value="ECO:0007669"/>
    <property type="project" value="InterPro"/>
</dbReference>
<keyword evidence="12 15" id="KW-0496">Mitochondrion</keyword>
<evidence type="ECO:0000256" key="5">
    <source>
        <dbReference type="ARBA" id="ARBA00017388"/>
    </source>
</evidence>
<gene>
    <name evidence="15" type="primary">atp4</name>
</gene>
<keyword evidence="13" id="KW-0472">Membrane</keyword>
<dbReference type="PANTHER" id="PTHR37774">
    <property type="entry name" value="ATP SYNTHASE PROTEIN MI25-RELATED"/>
    <property type="match status" value="1"/>
</dbReference>
<keyword evidence="10" id="KW-1133">Transmembrane helix</keyword>
<evidence type="ECO:0000256" key="4">
    <source>
        <dbReference type="ARBA" id="ARBA00011648"/>
    </source>
</evidence>
<comment type="function">
    <text evidence="1">This is one of the chains of the nonenzymatic component (CF(0) subunit) of the mitochondrial ATPase complex.</text>
</comment>
<evidence type="ECO:0000256" key="14">
    <source>
        <dbReference type="ARBA" id="ARBA00023310"/>
    </source>
</evidence>
<dbReference type="AlphaFoldDB" id="U5YGS0"/>
<dbReference type="InterPro" id="IPR008688">
    <property type="entry name" value="ATP_synth_Bsub_B/MI25"/>
</dbReference>
<dbReference type="RefSeq" id="YP_008816076.1">
    <property type="nucleotide sequence ID" value="NC_022861.1"/>
</dbReference>
<evidence type="ECO:0000256" key="7">
    <source>
        <dbReference type="ARBA" id="ARBA00022547"/>
    </source>
</evidence>
<protein>
    <recommendedName>
        <fullName evidence="5">ATP synthase protein MI25</fullName>
    </recommendedName>
</protein>
<comment type="subunit">
    <text evidence="4">F-type ATPases have 2 components, CF(1) - the catalytic core - and CF(0) - the membrane proton channel. CF(1) has five subunits: alpha(3), beta(3), gamma(1), delta(1), epsilon(1). CF(0) has three main subunits: a, b and c.</text>
</comment>
<evidence type="ECO:0000313" key="15">
    <source>
        <dbReference type="EMBL" id="AGZ90281.1"/>
    </source>
</evidence>
<evidence type="ECO:0000256" key="9">
    <source>
        <dbReference type="ARBA" id="ARBA00022781"/>
    </source>
</evidence>